<organism evidence="1 2">
    <name type="scientific">Drosophila arizonae</name>
    <name type="common">Fruit fly</name>
    <dbReference type="NCBI Taxonomy" id="7263"/>
    <lineage>
        <taxon>Eukaryota</taxon>
        <taxon>Metazoa</taxon>
        <taxon>Ecdysozoa</taxon>
        <taxon>Arthropoda</taxon>
        <taxon>Hexapoda</taxon>
        <taxon>Insecta</taxon>
        <taxon>Pterygota</taxon>
        <taxon>Neoptera</taxon>
        <taxon>Endopterygota</taxon>
        <taxon>Diptera</taxon>
        <taxon>Brachycera</taxon>
        <taxon>Muscomorpha</taxon>
        <taxon>Ephydroidea</taxon>
        <taxon>Drosophilidae</taxon>
        <taxon>Drosophila</taxon>
    </lineage>
</organism>
<keyword evidence="1" id="KW-1185">Reference proteome</keyword>
<dbReference type="Proteomes" id="UP000694904">
    <property type="component" value="Chromosome 3"/>
</dbReference>
<reference evidence="2" key="3">
    <citation type="submission" date="2025-08" db="UniProtKB">
        <authorList>
            <consortium name="RefSeq"/>
        </authorList>
    </citation>
    <scope>IDENTIFICATION</scope>
    <source>
        <tissue evidence="2">Whole organism</tissue>
    </source>
</reference>
<name>A0ABM1NZY3_DROAR</name>
<evidence type="ECO:0000313" key="1">
    <source>
        <dbReference type="Proteomes" id="UP000694904"/>
    </source>
</evidence>
<accession>A0ABM1NZY3</accession>
<gene>
    <name evidence="2" type="primary">LOC108612129</name>
</gene>
<dbReference type="RefSeq" id="XP_017860519.1">
    <property type="nucleotide sequence ID" value="XM_018005030.1"/>
</dbReference>
<reference evidence="1" key="1">
    <citation type="journal article" date="1997" name="Nucleic Acids Res.">
        <title>tRNAscan-SE: a program for improved detection of transfer RNA genes in genomic sequence.</title>
        <authorList>
            <person name="Lowe T.M."/>
            <person name="Eddy S.R."/>
        </authorList>
    </citation>
    <scope>NUCLEOTIDE SEQUENCE [LARGE SCALE GENOMIC DNA]</scope>
</reference>
<protein>
    <submittedName>
        <fullName evidence="2">Uncharacterized protein LOC108612129</fullName>
    </submittedName>
</protein>
<sequence length="596" mass="70331">METLKMEKCPCVGILNPVPIYQKLMIDNLTVIRPPILKLYYWESFDITGLNKKLRSNRREFEHVLAIPLRQIQSQPLKIIFWLRNMSAKPLELKLKRVQNCQCQPLQTRVGFNQFRQLFHCPHRRLIHVSQELLNLLPDEVLPISVTAHFFLYGEHYLTYEIYTNDDRKFIWTFKLEVTAFDPERCLLTKELLPVNIRNFRHVTQPIWVQNITMTHLSFNFSARERSFKLHNSNLTVPRQSVWPLLVEYRPLDYENEVEVMLSYESVKARYKIKARGALTDEHEVTDMPLKDRESAEYLYVIYPNRLSFELCIKESRTQLVNLHNYGQKCMEFRWQNYIISDFFAVTFEPSIFRLKGHHSKLCEIKVSVFERLLFFRRIPIVLEVHRVLDTATQIAKAELTEVESIDDPKWKEDSYVEHVFLHLNIRVHLSSREERDDDSIVEVDGACSPCGGVGLDPAAAGDAPPVEKLTEAERKLKEREELVKRLSMKRKLTANEVIELSMAIDHRVTIFEKLFWKFLSKSNFMRIPAERTRNKFSKTYDEVVMTDLMQTPFNVSSQVDHNTILSILSRLMVEALNDLAKNWIFIPSEFYERDP</sequence>
<proteinExistence type="predicted"/>
<dbReference type="GeneID" id="108612129"/>
<reference evidence="1" key="2">
    <citation type="journal article" date="2016" name="G3 (Bethesda)">
        <title>Genome Evolution in Three Species of Cactophilic Drosophila.</title>
        <authorList>
            <person name="Sanchez-Flores A."/>
            <person name="Penazola F."/>
            <person name="Carpinteyro-Ponce J."/>
            <person name="Nazario-Yepiz N."/>
            <person name="Abreu-Goodger C."/>
            <person name="Machado C.A."/>
            <person name="Markow T.A."/>
        </authorList>
    </citation>
    <scope>NUCLEOTIDE SEQUENCE [LARGE SCALE GENOMIC DNA]</scope>
</reference>
<evidence type="ECO:0000313" key="2">
    <source>
        <dbReference type="RefSeq" id="XP_017860519.1"/>
    </source>
</evidence>